<protein>
    <submittedName>
        <fullName evidence="2">Uncharacterized protein</fullName>
    </submittedName>
</protein>
<dbReference type="RefSeq" id="WP_149619931.1">
    <property type="nucleotide sequence ID" value="NZ_VOBL01000012.1"/>
</dbReference>
<organism evidence="2 3">
    <name type="scientific">Paeniglutamicibacter gangotriensis</name>
    <dbReference type="NCBI Taxonomy" id="254787"/>
    <lineage>
        <taxon>Bacteria</taxon>
        <taxon>Bacillati</taxon>
        <taxon>Actinomycetota</taxon>
        <taxon>Actinomycetes</taxon>
        <taxon>Micrococcales</taxon>
        <taxon>Micrococcaceae</taxon>
        <taxon>Paeniglutamicibacter</taxon>
    </lineage>
</organism>
<feature type="compositionally biased region" description="Low complexity" evidence="1">
    <location>
        <begin position="10"/>
        <end position="19"/>
    </location>
</feature>
<dbReference type="Proteomes" id="UP000323856">
    <property type="component" value="Unassembled WGS sequence"/>
</dbReference>
<feature type="region of interest" description="Disordered" evidence="1">
    <location>
        <begin position="1"/>
        <end position="25"/>
    </location>
</feature>
<dbReference type="EMBL" id="VOBL01000012">
    <property type="protein sequence ID" value="KAA0976083.1"/>
    <property type="molecule type" value="Genomic_DNA"/>
</dbReference>
<dbReference type="OrthoDB" id="9907457at2"/>
<evidence type="ECO:0000313" key="2">
    <source>
        <dbReference type="EMBL" id="KAA0976083.1"/>
    </source>
</evidence>
<proteinExistence type="predicted"/>
<evidence type="ECO:0000256" key="1">
    <source>
        <dbReference type="SAM" id="MobiDB-lite"/>
    </source>
</evidence>
<dbReference type="AlphaFoldDB" id="A0A5B0EB31"/>
<reference evidence="2 3" key="1">
    <citation type="submission" date="2019-07" db="EMBL/GenBank/DDBJ databases">
        <title>Analysis of the biochemical properties, biological activity and biotechnological potential of siderophores and biosurfactants produced by Antarctic psychrotolerant bacteria.</title>
        <authorList>
            <person name="Styczynski M."/>
            <person name="Krucon T."/>
            <person name="Decewicz P."/>
            <person name="Dziewit L."/>
        </authorList>
    </citation>
    <scope>NUCLEOTIDE SEQUENCE [LARGE SCALE GENOMIC DNA]</scope>
    <source>
        <strain evidence="2 3">ANT_H27</strain>
    </source>
</reference>
<accession>A0A5B0EB31</accession>
<evidence type="ECO:0000313" key="3">
    <source>
        <dbReference type="Proteomes" id="UP000323856"/>
    </source>
</evidence>
<sequence>MFDSARRKTTATGPGAATTSHPMAINAGTMNHWAWTGWMPEDGHEPAQPAAPFIEDLSSLMAA</sequence>
<comment type="caution">
    <text evidence="2">The sequence shown here is derived from an EMBL/GenBank/DDBJ whole genome shotgun (WGS) entry which is preliminary data.</text>
</comment>
<gene>
    <name evidence="2" type="ORF">FQ154_12305</name>
</gene>
<name>A0A5B0EB31_9MICC</name>